<dbReference type="Gene3D" id="1.10.260.50">
    <property type="match status" value="1"/>
</dbReference>
<dbReference type="GO" id="GO:0031071">
    <property type="term" value="F:cysteine desulfurase activity"/>
    <property type="evidence" value="ECO:0007669"/>
    <property type="project" value="UniProtKB-EC"/>
</dbReference>
<dbReference type="Gene3D" id="3.40.640.10">
    <property type="entry name" value="Type I PLP-dependent aspartate aminotransferase-like (Major domain)"/>
    <property type="match status" value="1"/>
</dbReference>
<keyword evidence="7" id="KW-0408">Iron</keyword>
<comment type="catalytic activity">
    <reaction evidence="9">
        <text>(sulfur carrier)-H + L-cysteine = (sulfur carrier)-SH + L-alanine</text>
        <dbReference type="Rhea" id="RHEA:43892"/>
        <dbReference type="Rhea" id="RHEA-COMP:14737"/>
        <dbReference type="Rhea" id="RHEA-COMP:14739"/>
        <dbReference type="ChEBI" id="CHEBI:29917"/>
        <dbReference type="ChEBI" id="CHEBI:35235"/>
        <dbReference type="ChEBI" id="CHEBI:57972"/>
        <dbReference type="ChEBI" id="CHEBI:64428"/>
        <dbReference type="EC" id="2.8.1.7"/>
    </reaction>
</comment>
<evidence type="ECO:0000256" key="2">
    <source>
        <dbReference type="ARBA" id="ARBA00006490"/>
    </source>
</evidence>
<gene>
    <name evidence="12" type="ORF">SAMN04488104_10669</name>
</gene>
<evidence type="ECO:0000256" key="6">
    <source>
        <dbReference type="ARBA" id="ARBA00022898"/>
    </source>
</evidence>
<dbReference type="SUPFAM" id="SSF53383">
    <property type="entry name" value="PLP-dependent transferases"/>
    <property type="match status" value="1"/>
</dbReference>
<keyword evidence="8" id="KW-0411">Iron-sulfur</keyword>
<evidence type="ECO:0000256" key="3">
    <source>
        <dbReference type="ARBA" id="ARBA00012239"/>
    </source>
</evidence>
<sequence length="380" mass="41673">MKVYFDNAATTAMDDRVIEAMLPFMRNHYGNPSSVHSHGREVRSAIEKSRKKVAELLNTTPSEIFFTSGGTEADNTALVCGIETHGIKHAISSPIEHHAVLHTLEVCEQKGHIQLSMLDVNDKGELDLNQLETLLKANPNSLISLMHANNEIGNLNDLNRIGTLAREYGAFFHSDTVQTMGHYVHDLKNLPVDAIVAGGHKFHGPKGSGFLYVRKDKKIHPFIHGGAQERNMRGGTENVIGIIGIAKALEIAYEYMSSHEVHVKALKKHFIEKLKADIPGVEFNGLSEELDRSLYTVLNVSLPPSEANAGMLLFNLDLAGISASGGSACSSGATVGSHVLRALNHNPERDSVRFSFSRFNTIEEVDYTVGKLKELYAVEV</sequence>
<dbReference type="PIRSF" id="PIRSF005572">
    <property type="entry name" value="NifS"/>
    <property type="match status" value="1"/>
</dbReference>
<dbReference type="GO" id="GO:0046872">
    <property type="term" value="F:metal ion binding"/>
    <property type="evidence" value="ECO:0007669"/>
    <property type="project" value="UniProtKB-KW"/>
</dbReference>
<dbReference type="InterPro" id="IPR015424">
    <property type="entry name" value="PyrdxlP-dep_Trfase"/>
</dbReference>
<evidence type="ECO:0000259" key="11">
    <source>
        <dbReference type="Pfam" id="PF00266"/>
    </source>
</evidence>
<evidence type="ECO:0000256" key="1">
    <source>
        <dbReference type="ARBA" id="ARBA00001933"/>
    </source>
</evidence>
<dbReference type="GO" id="GO:0051536">
    <property type="term" value="F:iron-sulfur cluster binding"/>
    <property type="evidence" value="ECO:0007669"/>
    <property type="project" value="UniProtKB-KW"/>
</dbReference>
<proteinExistence type="inferred from homology"/>
<dbReference type="EMBL" id="FNAC01000066">
    <property type="protein sequence ID" value="SDD81095.1"/>
    <property type="molecule type" value="Genomic_DNA"/>
</dbReference>
<keyword evidence="4" id="KW-0808">Transferase</keyword>
<dbReference type="EC" id="2.8.1.7" evidence="3"/>
<evidence type="ECO:0000313" key="12">
    <source>
        <dbReference type="EMBL" id="SDD81095.1"/>
    </source>
</evidence>
<name>A0A1G6XUK2_9BACT</name>
<evidence type="ECO:0000256" key="8">
    <source>
        <dbReference type="ARBA" id="ARBA00023014"/>
    </source>
</evidence>
<dbReference type="InterPro" id="IPR015421">
    <property type="entry name" value="PyrdxlP-dep_Trfase_major"/>
</dbReference>
<dbReference type="PANTHER" id="PTHR11601:SF34">
    <property type="entry name" value="CYSTEINE DESULFURASE"/>
    <property type="match status" value="1"/>
</dbReference>
<evidence type="ECO:0000313" key="13">
    <source>
        <dbReference type="Proteomes" id="UP000199060"/>
    </source>
</evidence>
<evidence type="ECO:0000256" key="4">
    <source>
        <dbReference type="ARBA" id="ARBA00022679"/>
    </source>
</evidence>
<dbReference type="STRING" id="686796.SAMN04488104_10669"/>
<dbReference type="RefSeq" id="WP_087941366.1">
    <property type="nucleotide sequence ID" value="NZ_FNAC01000066.1"/>
</dbReference>
<dbReference type="InterPro" id="IPR000192">
    <property type="entry name" value="Aminotrans_V_dom"/>
</dbReference>
<dbReference type="AlphaFoldDB" id="A0A1G6XUK2"/>
<evidence type="ECO:0000256" key="10">
    <source>
        <dbReference type="RuleBase" id="RU004504"/>
    </source>
</evidence>
<comment type="similarity">
    <text evidence="2">Belongs to the class-V pyridoxal-phosphate-dependent aminotransferase family. NifS/IscS subfamily.</text>
</comment>
<keyword evidence="6" id="KW-0663">Pyridoxal phosphate</keyword>
<dbReference type="PROSITE" id="PS00595">
    <property type="entry name" value="AA_TRANSFER_CLASS_5"/>
    <property type="match status" value="1"/>
</dbReference>
<keyword evidence="13" id="KW-1185">Reference proteome</keyword>
<accession>A0A1G6XUK2</accession>
<organism evidence="12 13">
    <name type="scientific">Algoriphagus faecimaris</name>
    <dbReference type="NCBI Taxonomy" id="686796"/>
    <lineage>
        <taxon>Bacteria</taxon>
        <taxon>Pseudomonadati</taxon>
        <taxon>Bacteroidota</taxon>
        <taxon>Cytophagia</taxon>
        <taxon>Cytophagales</taxon>
        <taxon>Cyclobacteriaceae</taxon>
        <taxon>Algoriphagus</taxon>
    </lineage>
</organism>
<evidence type="ECO:0000256" key="9">
    <source>
        <dbReference type="ARBA" id="ARBA00050776"/>
    </source>
</evidence>
<dbReference type="OrthoDB" id="9804366at2"/>
<dbReference type="InterPro" id="IPR015422">
    <property type="entry name" value="PyrdxlP-dep_Trfase_small"/>
</dbReference>
<dbReference type="Gene3D" id="3.90.1150.10">
    <property type="entry name" value="Aspartate Aminotransferase, domain 1"/>
    <property type="match status" value="1"/>
</dbReference>
<reference evidence="13" key="1">
    <citation type="submission" date="2016-10" db="EMBL/GenBank/DDBJ databases">
        <authorList>
            <person name="Varghese N."/>
            <person name="Submissions S."/>
        </authorList>
    </citation>
    <scope>NUCLEOTIDE SEQUENCE [LARGE SCALE GENOMIC DNA]</scope>
    <source>
        <strain evidence="13">DSM 23095</strain>
    </source>
</reference>
<dbReference type="PANTHER" id="PTHR11601">
    <property type="entry name" value="CYSTEINE DESULFURYLASE FAMILY MEMBER"/>
    <property type="match status" value="1"/>
</dbReference>
<keyword evidence="5" id="KW-0479">Metal-binding</keyword>
<dbReference type="InterPro" id="IPR020578">
    <property type="entry name" value="Aminotrans_V_PyrdxlP_BS"/>
</dbReference>
<evidence type="ECO:0000256" key="5">
    <source>
        <dbReference type="ARBA" id="ARBA00022723"/>
    </source>
</evidence>
<protein>
    <recommendedName>
        <fullName evidence="3">cysteine desulfurase</fullName>
        <ecNumber evidence="3">2.8.1.7</ecNumber>
    </recommendedName>
</protein>
<dbReference type="InterPro" id="IPR016454">
    <property type="entry name" value="Cysteine_dSase"/>
</dbReference>
<feature type="domain" description="Aminotransferase class V" evidence="11">
    <location>
        <begin position="3"/>
        <end position="367"/>
    </location>
</feature>
<evidence type="ECO:0000256" key="7">
    <source>
        <dbReference type="ARBA" id="ARBA00023004"/>
    </source>
</evidence>
<dbReference type="Pfam" id="PF00266">
    <property type="entry name" value="Aminotran_5"/>
    <property type="match status" value="1"/>
</dbReference>
<comment type="cofactor">
    <cofactor evidence="1 10">
        <name>pyridoxal 5'-phosphate</name>
        <dbReference type="ChEBI" id="CHEBI:597326"/>
    </cofactor>
</comment>
<dbReference type="Proteomes" id="UP000199060">
    <property type="component" value="Unassembled WGS sequence"/>
</dbReference>